<feature type="chain" id="PRO_5015756291" description="Dolichyl-diphosphooligosaccharide--protein glycosyltransferase subunit 1" evidence="1">
    <location>
        <begin position="23"/>
        <end position="124"/>
    </location>
</feature>
<dbReference type="EMBL" id="MBFR01000407">
    <property type="protein sequence ID" value="PVU88169.1"/>
    <property type="molecule type" value="Genomic_DNA"/>
</dbReference>
<feature type="signal peptide" evidence="1">
    <location>
        <begin position="1"/>
        <end position="22"/>
    </location>
</feature>
<keyword evidence="1" id="KW-0732">Signal</keyword>
<comment type="caution">
    <text evidence="2">The sequence shown here is derived from an EMBL/GenBank/DDBJ whole genome shotgun (WGS) entry which is preliminary data.</text>
</comment>
<sequence>MNYLRSCISFLLLLQVLYFATAELSFKSIKVGISNRLNDIVNKESLVFPKTLNEITSLASDQKLIVEFEVLSSLASNDNPFVLNQSILYITSADKEFQLPIVAKFLPSKNKYKAVLVSWFYFCA</sequence>
<organism evidence="2 3">
    <name type="scientific">Smittium simulii</name>
    <dbReference type="NCBI Taxonomy" id="133385"/>
    <lineage>
        <taxon>Eukaryota</taxon>
        <taxon>Fungi</taxon>
        <taxon>Fungi incertae sedis</taxon>
        <taxon>Zoopagomycota</taxon>
        <taxon>Kickxellomycotina</taxon>
        <taxon>Harpellomycetes</taxon>
        <taxon>Harpellales</taxon>
        <taxon>Legeriomycetaceae</taxon>
        <taxon>Smittium</taxon>
    </lineage>
</organism>
<protein>
    <recommendedName>
        <fullName evidence="4">Dolichyl-diphosphooligosaccharide--protein glycosyltransferase subunit 1</fullName>
    </recommendedName>
</protein>
<keyword evidence="3" id="KW-1185">Reference proteome</keyword>
<evidence type="ECO:0000313" key="2">
    <source>
        <dbReference type="EMBL" id="PVU88169.1"/>
    </source>
</evidence>
<evidence type="ECO:0000256" key="1">
    <source>
        <dbReference type="SAM" id="SignalP"/>
    </source>
</evidence>
<dbReference type="AlphaFoldDB" id="A0A2T9Y743"/>
<accession>A0A2T9Y743</accession>
<reference evidence="2 3" key="1">
    <citation type="journal article" date="2018" name="MBio">
        <title>Comparative Genomics Reveals the Core Gene Toolbox for the Fungus-Insect Symbiosis.</title>
        <authorList>
            <person name="Wang Y."/>
            <person name="Stata M."/>
            <person name="Wang W."/>
            <person name="Stajich J.E."/>
            <person name="White M.M."/>
            <person name="Moncalvo J.M."/>
        </authorList>
    </citation>
    <scope>NUCLEOTIDE SEQUENCE [LARGE SCALE GENOMIC DNA]</scope>
    <source>
        <strain evidence="2 3">SWE-8-4</strain>
    </source>
</reference>
<dbReference type="STRING" id="133385.A0A2T9Y743"/>
<dbReference type="Proteomes" id="UP000245383">
    <property type="component" value="Unassembled WGS sequence"/>
</dbReference>
<name>A0A2T9Y743_9FUNG</name>
<proteinExistence type="predicted"/>
<gene>
    <name evidence="2" type="ORF">BB561_005987</name>
</gene>
<evidence type="ECO:0000313" key="3">
    <source>
        <dbReference type="Proteomes" id="UP000245383"/>
    </source>
</evidence>
<evidence type="ECO:0008006" key="4">
    <source>
        <dbReference type="Google" id="ProtNLM"/>
    </source>
</evidence>